<dbReference type="Gene3D" id="3.40.50.1000">
    <property type="entry name" value="HAD superfamily/HAD-like"/>
    <property type="match status" value="1"/>
</dbReference>
<evidence type="ECO:0000256" key="2">
    <source>
        <dbReference type="ARBA" id="ARBA00004818"/>
    </source>
</evidence>
<evidence type="ECO:0000313" key="5">
    <source>
        <dbReference type="EMBL" id="MFD1483449.1"/>
    </source>
</evidence>
<organism evidence="5 6">
    <name type="scientific">Paracoccus nototheniae</name>
    <dbReference type="NCBI Taxonomy" id="2489002"/>
    <lineage>
        <taxon>Bacteria</taxon>
        <taxon>Pseudomonadati</taxon>
        <taxon>Pseudomonadota</taxon>
        <taxon>Alphaproteobacteria</taxon>
        <taxon>Rhodobacterales</taxon>
        <taxon>Paracoccaceae</taxon>
        <taxon>Paracoccus</taxon>
    </lineage>
</organism>
<sequence>MRREVFGVPGGAVRAHLPDLGRYRLVVFDLDGTLYHQGPVRRGMLTELLLSRPMVGEPDRLQRLSILHQFRRLREEMARDACIGFDTRLFSRLSDQTGQNETILRRLVKDWMEDRPLRRLLAARVAGAPQLFSGLRAQGTQIAVWSDYPVEHKLAVLGLKADHVISALDPDIAALKPAPAGLNRLLERTAIPPSAVLMVGDRDSHDGAAARAVNVDFLLRARKGPAGIPRIKDFRGLAAQVAQGPA</sequence>
<dbReference type="EMBL" id="JBHTOQ010000057">
    <property type="protein sequence ID" value="MFD1483449.1"/>
    <property type="molecule type" value="Genomic_DNA"/>
</dbReference>
<dbReference type="SFLD" id="SFLDS00003">
    <property type="entry name" value="Haloacid_Dehalogenase"/>
    <property type="match status" value="1"/>
</dbReference>
<dbReference type="PANTHER" id="PTHR43434">
    <property type="entry name" value="PHOSPHOGLYCOLATE PHOSPHATASE"/>
    <property type="match status" value="1"/>
</dbReference>
<dbReference type="RefSeq" id="WP_131576565.1">
    <property type="nucleotide sequence ID" value="NZ_CBCSAJ010000054.1"/>
</dbReference>
<keyword evidence="5" id="KW-0378">Hydrolase</keyword>
<comment type="pathway">
    <text evidence="2">Organic acid metabolism; glycolate biosynthesis; glycolate from 2-phosphoglycolate: step 1/1.</text>
</comment>
<evidence type="ECO:0000313" key="6">
    <source>
        <dbReference type="Proteomes" id="UP001597302"/>
    </source>
</evidence>
<evidence type="ECO:0000256" key="3">
    <source>
        <dbReference type="ARBA" id="ARBA00006171"/>
    </source>
</evidence>
<dbReference type="PANTHER" id="PTHR43434:SF1">
    <property type="entry name" value="PHOSPHOGLYCOLATE PHOSPHATASE"/>
    <property type="match status" value="1"/>
</dbReference>
<accession>A0ABW4E1L6</accession>
<dbReference type="GO" id="GO:0016787">
    <property type="term" value="F:hydrolase activity"/>
    <property type="evidence" value="ECO:0007669"/>
    <property type="project" value="UniProtKB-KW"/>
</dbReference>
<comment type="catalytic activity">
    <reaction evidence="1">
        <text>2-phosphoglycolate + H2O = glycolate + phosphate</text>
        <dbReference type="Rhea" id="RHEA:14369"/>
        <dbReference type="ChEBI" id="CHEBI:15377"/>
        <dbReference type="ChEBI" id="CHEBI:29805"/>
        <dbReference type="ChEBI" id="CHEBI:43474"/>
        <dbReference type="ChEBI" id="CHEBI:58033"/>
        <dbReference type="EC" id="3.1.3.18"/>
    </reaction>
</comment>
<proteinExistence type="inferred from homology"/>
<dbReference type="Pfam" id="PF00702">
    <property type="entry name" value="Hydrolase"/>
    <property type="match status" value="1"/>
</dbReference>
<dbReference type="InterPro" id="IPR023214">
    <property type="entry name" value="HAD_sf"/>
</dbReference>
<comment type="caution">
    <text evidence="5">The sequence shown here is derived from an EMBL/GenBank/DDBJ whole genome shotgun (WGS) entry which is preliminary data.</text>
</comment>
<dbReference type="EC" id="3.1.3.18" evidence="4"/>
<name>A0ABW4E1L6_9RHOB</name>
<dbReference type="InterPro" id="IPR036412">
    <property type="entry name" value="HAD-like_sf"/>
</dbReference>
<dbReference type="Proteomes" id="UP001597302">
    <property type="component" value="Unassembled WGS sequence"/>
</dbReference>
<keyword evidence="6" id="KW-1185">Reference proteome</keyword>
<gene>
    <name evidence="5" type="ORF">ACFQ5P_19330</name>
</gene>
<dbReference type="SFLD" id="SFLDG01129">
    <property type="entry name" value="C1.5:_HAD__Beta-PGM__Phosphata"/>
    <property type="match status" value="1"/>
</dbReference>
<comment type="similarity">
    <text evidence="3">Belongs to the HAD-like hydrolase superfamily. CbbY/CbbZ/Gph/YieH family.</text>
</comment>
<evidence type="ECO:0000256" key="4">
    <source>
        <dbReference type="ARBA" id="ARBA00013078"/>
    </source>
</evidence>
<reference evidence="6" key="1">
    <citation type="journal article" date="2019" name="Int. J. Syst. Evol. Microbiol.">
        <title>The Global Catalogue of Microorganisms (GCM) 10K type strain sequencing project: providing services to taxonomists for standard genome sequencing and annotation.</title>
        <authorList>
            <consortium name="The Broad Institute Genomics Platform"/>
            <consortium name="The Broad Institute Genome Sequencing Center for Infectious Disease"/>
            <person name="Wu L."/>
            <person name="Ma J."/>
        </authorList>
    </citation>
    <scope>NUCLEOTIDE SEQUENCE [LARGE SCALE GENOMIC DNA]</scope>
    <source>
        <strain evidence="6">CCM 8875</strain>
    </source>
</reference>
<dbReference type="InterPro" id="IPR050155">
    <property type="entry name" value="HAD-like_hydrolase_sf"/>
</dbReference>
<evidence type="ECO:0000256" key="1">
    <source>
        <dbReference type="ARBA" id="ARBA00000830"/>
    </source>
</evidence>
<protein>
    <recommendedName>
        <fullName evidence="4">phosphoglycolate phosphatase</fullName>
        <ecNumber evidence="4">3.1.3.18</ecNumber>
    </recommendedName>
</protein>
<dbReference type="SUPFAM" id="SSF56784">
    <property type="entry name" value="HAD-like"/>
    <property type="match status" value="1"/>
</dbReference>